<dbReference type="CDD" id="cd02885">
    <property type="entry name" value="NUDIX_IPP_Isomerase"/>
    <property type="match status" value="1"/>
</dbReference>
<evidence type="ECO:0000256" key="4">
    <source>
        <dbReference type="ARBA" id="ARBA00023229"/>
    </source>
</evidence>
<dbReference type="NCBIfam" id="TIGR02150">
    <property type="entry name" value="IPP_isom_1"/>
    <property type="match status" value="1"/>
</dbReference>
<evidence type="ECO:0000313" key="9">
    <source>
        <dbReference type="EMBL" id="SHK05493.1"/>
    </source>
</evidence>
<dbReference type="InterPro" id="IPR000086">
    <property type="entry name" value="NUDIX_hydrolase_dom"/>
</dbReference>
<evidence type="ECO:0000256" key="1">
    <source>
        <dbReference type="ARBA" id="ARBA00004826"/>
    </source>
</evidence>
<evidence type="ECO:0000313" key="10">
    <source>
        <dbReference type="Proteomes" id="UP000183952"/>
    </source>
</evidence>
<dbReference type="EC" id="5.3.3.2" evidence="3 6"/>
<feature type="domain" description="Nudix hydrolase" evidence="8">
    <location>
        <begin position="27"/>
        <end position="161"/>
    </location>
</feature>
<evidence type="ECO:0000259" key="8">
    <source>
        <dbReference type="PROSITE" id="PS51462"/>
    </source>
</evidence>
<dbReference type="OrthoDB" id="9786032at2"/>
<dbReference type="Pfam" id="PF00293">
    <property type="entry name" value="NUDIX"/>
    <property type="match status" value="1"/>
</dbReference>
<gene>
    <name evidence="9" type="ORF">SAMN02745248_01676</name>
</gene>
<dbReference type="InterPro" id="IPR011876">
    <property type="entry name" value="IsopentenylPP_isomerase_typ1"/>
</dbReference>
<dbReference type="GO" id="GO:0004452">
    <property type="term" value="F:isopentenyl-diphosphate delta-isomerase activity"/>
    <property type="evidence" value="ECO:0007669"/>
    <property type="project" value="UniProtKB-UniRule"/>
</dbReference>
<dbReference type="PROSITE" id="PS51462">
    <property type="entry name" value="NUDIX"/>
    <property type="match status" value="1"/>
</dbReference>
<dbReference type="UniPathway" id="UPA00059">
    <property type="reaction ID" value="UER00104"/>
</dbReference>
<dbReference type="Gene3D" id="3.90.79.10">
    <property type="entry name" value="Nucleoside Triphosphate Pyrophosphohydrolase"/>
    <property type="match status" value="1"/>
</dbReference>
<feature type="active site" evidence="7">
    <location>
        <position position="113"/>
    </location>
</feature>
<dbReference type="RefSeq" id="WP_072903631.1">
    <property type="nucleotide sequence ID" value="NZ_FRAD01000012.1"/>
</dbReference>
<dbReference type="AlphaFoldDB" id="A0A1M6PC15"/>
<evidence type="ECO:0000256" key="3">
    <source>
        <dbReference type="ARBA" id="ARBA00012057"/>
    </source>
</evidence>
<dbReference type="EMBL" id="FRAD01000012">
    <property type="protein sequence ID" value="SHK05493.1"/>
    <property type="molecule type" value="Genomic_DNA"/>
</dbReference>
<keyword evidence="4" id="KW-0414">Isoprene biosynthesis</keyword>
<name>A0A1M6PC15_9CLOT</name>
<dbReference type="PANTHER" id="PTHR10885">
    <property type="entry name" value="ISOPENTENYL-DIPHOSPHATE DELTA-ISOMERASE"/>
    <property type="match status" value="1"/>
</dbReference>
<accession>A0A1M6PC15</accession>
<protein>
    <recommendedName>
        <fullName evidence="3 6">Isopentenyl-diphosphate delta-isomerase</fullName>
        <ecNumber evidence="3 6">5.3.3.2</ecNumber>
    </recommendedName>
</protein>
<evidence type="ECO:0000256" key="2">
    <source>
        <dbReference type="ARBA" id="ARBA00007579"/>
    </source>
</evidence>
<dbReference type="Proteomes" id="UP000183952">
    <property type="component" value="Unassembled WGS sequence"/>
</dbReference>
<evidence type="ECO:0000256" key="7">
    <source>
        <dbReference type="PIRSR" id="PIRSR018427-1"/>
    </source>
</evidence>
<keyword evidence="5 9" id="KW-0413">Isomerase</keyword>
<comment type="similarity">
    <text evidence="2">Belongs to the IPP isomerase type 1 family.</text>
</comment>
<evidence type="ECO:0000256" key="6">
    <source>
        <dbReference type="NCBIfam" id="TIGR02150"/>
    </source>
</evidence>
<dbReference type="PIRSF" id="PIRSF018427">
    <property type="entry name" value="Isopntndiph_ism"/>
    <property type="match status" value="1"/>
</dbReference>
<feature type="active site" evidence="7">
    <location>
        <position position="64"/>
    </location>
</feature>
<dbReference type="PANTHER" id="PTHR10885:SF0">
    <property type="entry name" value="ISOPENTENYL-DIPHOSPHATE DELTA-ISOMERASE"/>
    <property type="match status" value="1"/>
</dbReference>
<dbReference type="GO" id="GO:0009240">
    <property type="term" value="P:isopentenyl diphosphate biosynthetic process"/>
    <property type="evidence" value="ECO:0007669"/>
    <property type="project" value="TreeGrafter"/>
</dbReference>
<dbReference type="GO" id="GO:0050992">
    <property type="term" value="P:dimethylallyl diphosphate biosynthetic process"/>
    <property type="evidence" value="ECO:0007669"/>
    <property type="project" value="UniProtKB-UniPathway"/>
</dbReference>
<organism evidence="9 10">
    <name type="scientific">Hathewaya proteolytica DSM 3090</name>
    <dbReference type="NCBI Taxonomy" id="1121331"/>
    <lineage>
        <taxon>Bacteria</taxon>
        <taxon>Bacillati</taxon>
        <taxon>Bacillota</taxon>
        <taxon>Clostridia</taxon>
        <taxon>Eubacteriales</taxon>
        <taxon>Clostridiaceae</taxon>
        <taxon>Hathewaya</taxon>
    </lineage>
</organism>
<dbReference type="STRING" id="1121331.SAMN02745248_01676"/>
<evidence type="ECO:0000256" key="5">
    <source>
        <dbReference type="ARBA" id="ARBA00023235"/>
    </source>
</evidence>
<sequence length="168" mass="19873">MNKIAVVDELDNIIAYEEKMYVHEKAILHRAFSLLIYNKSGEMLVQRRSFSKYHSPGLWTNACCSHEIEIDDDIMAAVKRRVTEELGIEIENIVETGVIRYRCDFQDGLSENEIDHIFTCEYNGDIPFNKEEIHEIMWISLEKLKKWVESKPSEFTYWFKVMVKNNMI</sequence>
<dbReference type="InterPro" id="IPR015797">
    <property type="entry name" value="NUDIX_hydrolase-like_dom_sf"/>
</dbReference>
<proteinExistence type="inferred from homology"/>
<dbReference type="NCBIfam" id="NF002995">
    <property type="entry name" value="PRK03759.1"/>
    <property type="match status" value="1"/>
</dbReference>
<reference evidence="9 10" key="1">
    <citation type="submission" date="2016-11" db="EMBL/GenBank/DDBJ databases">
        <authorList>
            <person name="Jaros S."/>
            <person name="Januszkiewicz K."/>
            <person name="Wedrychowicz H."/>
        </authorList>
    </citation>
    <scope>NUCLEOTIDE SEQUENCE [LARGE SCALE GENOMIC DNA]</scope>
    <source>
        <strain evidence="9 10">DSM 3090</strain>
    </source>
</reference>
<comment type="pathway">
    <text evidence="1">Isoprenoid biosynthesis; dimethylallyl diphosphate biosynthesis; dimethylallyl diphosphate from isopentenyl diphosphate: step 1/1.</text>
</comment>
<keyword evidence="10" id="KW-1185">Reference proteome</keyword>
<dbReference type="SUPFAM" id="SSF55811">
    <property type="entry name" value="Nudix"/>
    <property type="match status" value="1"/>
</dbReference>
<dbReference type="GO" id="GO:0005737">
    <property type="term" value="C:cytoplasm"/>
    <property type="evidence" value="ECO:0007669"/>
    <property type="project" value="TreeGrafter"/>
</dbReference>